<evidence type="ECO:0000313" key="3">
    <source>
        <dbReference type="Proteomes" id="UP000332933"/>
    </source>
</evidence>
<accession>A0A485KSX2</accession>
<reference evidence="2 3" key="1">
    <citation type="submission" date="2019-03" db="EMBL/GenBank/DDBJ databases">
        <authorList>
            <person name="Gaulin E."/>
            <person name="Dumas B."/>
        </authorList>
    </citation>
    <scope>NUCLEOTIDE SEQUENCE [LARGE SCALE GENOMIC DNA]</scope>
    <source>
        <strain evidence="2">CBS 568.67</strain>
    </source>
</reference>
<dbReference type="EMBL" id="CAADRA010005302">
    <property type="protein sequence ID" value="VFT88275.1"/>
    <property type="molecule type" value="Genomic_DNA"/>
</dbReference>
<evidence type="ECO:0000313" key="2">
    <source>
        <dbReference type="EMBL" id="VFT88275.1"/>
    </source>
</evidence>
<dbReference type="Proteomes" id="UP000332933">
    <property type="component" value="Unassembled WGS sequence"/>
</dbReference>
<keyword evidence="3" id="KW-1185">Reference proteome</keyword>
<sequence>MEQPPLREILLQDVHVDCTPAISVTKLLTTLDSLIAQNAQLLAQQRQLRAQLGELPTRVATLLASNRVGGGLRGGATDSFEIGATERTTPLTNAPKARPPPTVAVVLPQSPPTPAFEDHRWQDGQIHRLPEAFRLASVNVDEAWQLWWCGSRAKNTRPLCDCASKDCSNLTTRQTFNLWARLVKSMQMYAVAHGGVRLTGPSTAQDATRAFAVAVGLLDCLVRGHHGRRRVTMLRVVRVCDLLRSQNKLLKL</sequence>
<dbReference type="EMBL" id="VJMH01005281">
    <property type="protein sequence ID" value="KAF0697917.1"/>
    <property type="molecule type" value="Genomic_DNA"/>
</dbReference>
<dbReference type="AlphaFoldDB" id="A0A485KSX2"/>
<protein>
    <submittedName>
        <fullName evidence="2">Aste57867_11414 protein</fullName>
    </submittedName>
</protein>
<organism evidence="2 3">
    <name type="scientific">Aphanomyces stellatus</name>
    <dbReference type="NCBI Taxonomy" id="120398"/>
    <lineage>
        <taxon>Eukaryota</taxon>
        <taxon>Sar</taxon>
        <taxon>Stramenopiles</taxon>
        <taxon>Oomycota</taxon>
        <taxon>Saprolegniomycetes</taxon>
        <taxon>Saprolegniales</taxon>
        <taxon>Verrucalvaceae</taxon>
        <taxon>Aphanomyces</taxon>
    </lineage>
</organism>
<reference evidence="1" key="2">
    <citation type="submission" date="2019-06" db="EMBL/GenBank/DDBJ databases">
        <title>Genomics analysis of Aphanomyces spp. identifies a new class of oomycete effector associated with host adaptation.</title>
        <authorList>
            <person name="Gaulin E."/>
        </authorList>
    </citation>
    <scope>NUCLEOTIDE SEQUENCE</scope>
    <source>
        <strain evidence="1">CBS 578.67</strain>
    </source>
</reference>
<evidence type="ECO:0000313" key="1">
    <source>
        <dbReference type="EMBL" id="KAF0697917.1"/>
    </source>
</evidence>
<proteinExistence type="predicted"/>
<name>A0A485KSX2_9STRA</name>
<gene>
    <name evidence="2" type="primary">Aste57867_11414</name>
    <name evidence="1" type="ORF">As57867_011372</name>
    <name evidence="2" type="ORF">ASTE57867_11414</name>
</gene>